<evidence type="ECO:0000256" key="4">
    <source>
        <dbReference type="ARBA" id="ARBA00022989"/>
    </source>
</evidence>
<sequence length="358" mass="40180">MQTSPFIMESHPRPLANTNPSQRRHIPHGSSRSMATTLVATLALVAMTSLVATVSAVHNPEDTVLFIRTQSLYPPYIDHEMSNRWFDFGGDTIINTNRYVRLTPEMQGRKGWLRSKTALYAESWSVEFEYKIHGKATHLAGDGMAFWYTEDKIDKVGTVLGGPETWKGLSIVFDTYDNGRHGYSYPYVAALYNDGTKTYNKDTDGKELELGGCQADIRNKDYATRARIRFVKGKYLKVELNTKGWDDWTTCFQVSDVKLFDMGFMSFTGETGGLADNHDIISVSTNQILKDDSKLTHTNPDQKDHFNSSFMKGGESKGPSYFFIVMVIGLLAAIVFFGGRAMGISAFGGQSQRDFKHF</sequence>
<dbReference type="Proteomes" id="UP000193411">
    <property type="component" value="Unassembled WGS sequence"/>
</dbReference>
<dbReference type="InterPro" id="IPR051136">
    <property type="entry name" value="Intracellular_Lectin-GPT"/>
</dbReference>
<dbReference type="Pfam" id="PF03388">
    <property type="entry name" value="Lectin_leg-like"/>
    <property type="match status" value="1"/>
</dbReference>
<keyword evidence="4 7" id="KW-1133">Transmembrane helix</keyword>
<evidence type="ECO:0000256" key="1">
    <source>
        <dbReference type="ARBA" id="ARBA00004479"/>
    </source>
</evidence>
<dbReference type="GO" id="GO:0005793">
    <property type="term" value="C:endoplasmic reticulum-Golgi intermediate compartment"/>
    <property type="evidence" value="ECO:0007669"/>
    <property type="project" value="TreeGrafter"/>
</dbReference>
<dbReference type="GO" id="GO:0005789">
    <property type="term" value="C:endoplasmic reticulum membrane"/>
    <property type="evidence" value="ECO:0007669"/>
    <property type="project" value="TreeGrafter"/>
</dbReference>
<dbReference type="OrthoDB" id="270293at2759"/>
<proteinExistence type="predicted"/>
<dbReference type="PANTHER" id="PTHR12223:SF45">
    <property type="entry name" value="RE50040P"/>
    <property type="match status" value="1"/>
</dbReference>
<evidence type="ECO:0000256" key="5">
    <source>
        <dbReference type="ARBA" id="ARBA00023136"/>
    </source>
</evidence>
<accession>A0A1Y2I259</accession>
<feature type="transmembrane region" description="Helical" evidence="7">
    <location>
        <begin position="321"/>
        <end position="343"/>
    </location>
</feature>
<name>A0A1Y2I259_9FUNG</name>
<dbReference type="InterPro" id="IPR013320">
    <property type="entry name" value="ConA-like_dom_sf"/>
</dbReference>
<evidence type="ECO:0000256" key="6">
    <source>
        <dbReference type="SAM" id="MobiDB-lite"/>
    </source>
</evidence>
<dbReference type="PANTHER" id="PTHR12223">
    <property type="entry name" value="VESICULAR MANNOSE-BINDING LECTIN"/>
    <property type="match status" value="1"/>
</dbReference>
<dbReference type="GO" id="GO:0005537">
    <property type="term" value="F:D-mannose binding"/>
    <property type="evidence" value="ECO:0007669"/>
    <property type="project" value="TreeGrafter"/>
</dbReference>
<dbReference type="AlphaFoldDB" id="A0A1Y2I259"/>
<feature type="region of interest" description="Disordered" evidence="6">
    <location>
        <begin position="1"/>
        <end position="30"/>
    </location>
</feature>
<comment type="caution">
    <text evidence="9">The sequence shown here is derived from an EMBL/GenBank/DDBJ whole genome shotgun (WGS) entry which is preliminary data.</text>
</comment>
<dbReference type="GO" id="GO:0000139">
    <property type="term" value="C:Golgi membrane"/>
    <property type="evidence" value="ECO:0007669"/>
    <property type="project" value="TreeGrafter"/>
</dbReference>
<evidence type="ECO:0000259" key="8">
    <source>
        <dbReference type="PROSITE" id="PS51328"/>
    </source>
</evidence>
<dbReference type="GO" id="GO:0006888">
    <property type="term" value="P:endoplasmic reticulum to Golgi vesicle-mediated transport"/>
    <property type="evidence" value="ECO:0007669"/>
    <property type="project" value="TreeGrafter"/>
</dbReference>
<evidence type="ECO:0000256" key="2">
    <source>
        <dbReference type="ARBA" id="ARBA00022692"/>
    </source>
</evidence>
<dbReference type="STRING" id="765915.A0A1Y2I259"/>
<comment type="subcellular location">
    <subcellularLocation>
        <location evidence="1">Membrane</location>
        <topology evidence="1">Single-pass type I membrane protein</topology>
    </subcellularLocation>
</comment>
<keyword evidence="5 7" id="KW-0472">Membrane</keyword>
<evidence type="ECO:0000256" key="7">
    <source>
        <dbReference type="SAM" id="Phobius"/>
    </source>
</evidence>
<dbReference type="PROSITE" id="PS51328">
    <property type="entry name" value="L_LECTIN_LIKE"/>
    <property type="match status" value="1"/>
</dbReference>
<dbReference type="SUPFAM" id="SSF49899">
    <property type="entry name" value="Concanavalin A-like lectins/glucanases"/>
    <property type="match status" value="1"/>
</dbReference>
<evidence type="ECO:0000313" key="10">
    <source>
        <dbReference type="Proteomes" id="UP000193411"/>
    </source>
</evidence>
<keyword evidence="10" id="KW-1185">Reference proteome</keyword>
<evidence type="ECO:0000313" key="9">
    <source>
        <dbReference type="EMBL" id="ORZ40021.1"/>
    </source>
</evidence>
<reference evidence="9 10" key="1">
    <citation type="submission" date="2016-07" db="EMBL/GenBank/DDBJ databases">
        <title>Pervasive Adenine N6-methylation of Active Genes in Fungi.</title>
        <authorList>
            <consortium name="DOE Joint Genome Institute"/>
            <person name="Mondo S.J."/>
            <person name="Dannebaum R.O."/>
            <person name="Kuo R.C."/>
            <person name="Labutti K."/>
            <person name="Haridas S."/>
            <person name="Kuo A."/>
            <person name="Salamov A."/>
            <person name="Ahrendt S.R."/>
            <person name="Lipzen A."/>
            <person name="Sullivan W."/>
            <person name="Andreopoulos W.B."/>
            <person name="Clum A."/>
            <person name="Lindquist E."/>
            <person name="Daum C."/>
            <person name="Ramamoorthy G.K."/>
            <person name="Gryganskyi A."/>
            <person name="Culley D."/>
            <person name="Magnuson J.K."/>
            <person name="James T.Y."/>
            <person name="O'Malley M.A."/>
            <person name="Stajich J.E."/>
            <person name="Spatafora J.W."/>
            <person name="Visel A."/>
            <person name="Grigoriev I.V."/>
        </authorList>
    </citation>
    <scope>NUCLEOTIDE SEQUENCE [LARGE SCALE GENOMIC DNA]</scope>
    <source>
        <strain evidence="9 10">PL171</strain>
    </source>
</reference>
<keyword evidence="3" id="KW-0732">Signal</keyword>
<dbReference type="GO" id="GO:0030134">
    <property type="term" value="C:COPII-coated ER to Golgi transport vesicle"/>
    <property type="evidence" value="ECO:0007669"/>
    <property type="project" value="TreeGrafter"/>
</dbReference>
<dbReference type="CDD" id="cd07308">
    <property type="entry name" value="lectin_leg-like"/>
    <property type="match status" value="1"/>
</dbReference>
<dbReference type="InterPro" id="IPR005052">
    <property type="entry name" value="Lectin_leg"/>
</dbReference>
<dbReference type="EMBL" id="MCFL01000004">
    <property type="protein sequence ID" value="ORZ40021.1"/>
    <property type="molecule type" value="Genomic_DNA"/>
</dbReference>
<keyword evidence="9" id="KW-0430">Lectin</keyword>
<organism evidence="9 10">
    <name type="scientific">Catenaria anguillulae PL171</name>
    <dbReference type="NCBI Taxonomy" id="765915"/>
    <lineage>
        <taxon>Eukaryota</taxon>
        <taxon>Fungi</taxon>
        <taxon>Fungi incertae sedis</taxon>
        <taxon>Blastocladiomycota</taxon>
        <taxon>Blastocladiomycetes</taxon>
        <taxon>Blastocladiales</taxon>
        <taxon>Catenariaceae</taxon>
        <taxon>Catenaria</taxon>
    </lineage>
</organism>
<keyword evidence="2 7" id="KW-0812">Transmembrane</keyword>
<feature type="domain" description="L-type lectin-like" evidence="8">
    <location>
        <begin position="64"/>
        <end position="288"/>
    </location>
</feature>
<dbReference type="Gene3D" id="2.60.120.200">
    <property type="match status" value="1"/>
</dbReference>
<protein>
    <submittedName>
        <fullName evidence="9">Legume-like lectin family-domain-containing protein</fullName>
    </submittedName>
</protein>
<evidence type="ECO:0000256" key="3">
    <source>
        <dbReference type="ARBA" id="ARBA00022729"/>
    </source>
</evidence>
<gene>
    <name evidence="9" type="ORF">BCR44DRAFT_1426105</name>
</gene>